<accession>A0A1I1XDB9</accession>
<dbReference type="Gene3D" id="3.90.210.10">
    <property type="entry name" value="Heat-Labile Enterotoxin, subunit A"/>
    <property type="match status" value="1"/>
</dbReference>
<dbReference type="InterPro" id="IPR003898">
    <property type="entry name" value="Borpert_toxA"/>
</dbReference>
<dbReference type="GO" id="GO:0003950">
    <property type="term" value="F:NAD+ poly-ADP-ribosyltransferase activity"/>
    <property type="evidence" value="ECO:0007669"/>
    <property type="project" value="InterPro"/>
</dbReference>
<keyword evidence="2" id="KW-1185">Reference proteome</keyword>
<evidence type="ECO:0000313" key="1">
    <source>
        <dbReference type="EMBL" id="SFE05379.1"/>
    </source>
</evidence>
<dbReference type="AlphaFoldDB" id="A0A1I1XDB9"/>
<dbReference type="RefSeq" id="WP_143096413.1">
    <property type="nucleotide sequence ID" value="NZ_FONH01000001.1"/>
</dbReference>
<protein>
    <submittedName>
        <fullName evidence="1">Pertussis toxin, subunit 1</fullName>
    </submittedName>
</protein>
<dbReference type="GO" id="GO:0005576">
    <property type="term" value="C:extracellular region"/>
    <property type="evidence" value="ECO:0007669"/>
    <property type="project" value="InterPro"/>
</dbReference>
<sequence length="306" mass="34876">MQRIRSSRLARSWLIAWLAIAPLPCLAQQKFVYLVDINPPERVFTAAMTPPGTNLNIFDLVAHTRDEGFLVTVDSMDSARWVAEDIISRSDLGRIFIYRIRADEHFYSFNLSVQRLWEVAREMNARWTFPFILRWLEGVDWMRMHITDRIIPPSAIASAIEISRPDSLPHTPTVMHAAISNDLYIDADTQASLEAYGEQASVEPRFRPSPNSSCRPTRPFRHDDNDDHEGAIGLTCEDDVLAVESPYGYVPLSVIPDCAASRRRRSLSQPPCKPLPTINLSRRARALNILILDWTWSPSNGRHDEL</sequence>
<dbReference type="EMBL" id="FONH01000001">
    <property type="protein sequence ID" value="SFE05379.1"/>
    <property type="molecule type" value="Genomic_DNA"/>
</dbReference>
<proteinExistence type="predicted"/>
<name>A0A1I1XDB9_9GAMM</name>
<evidence type="ECO:0000313" key="2">
    <source>
        <dbReference type="Proteomes" id="UP000199477"/>
    </source>
</evidence>
<dbReference type="STRING" id="500610.SAMN02799615_00208"/>
<dbReference type="SUPFAM" id="SSF56399">
    <property type="entry name" value="ADP-ribosylation"/>
    <property type="match status" value="1"/>
</dbReference>
<reference evidence="2" key="1">
    <citation type="submission" date="2016-10" db="EMBL/GenBank/DDBJ databases">
        <authorList>
            <person name="Varghese N."/>
            <person name="Submissions S."/>
        </authorList>
    </citation>
    <scope>NUCLEOTIDE SEQUENCE [LARGE SCALE GENOMIC DNA]</scope>
    <source>
        <strain evidence="2">UNC178MFTsu3.1</strain>
    </source>
</reference>
<gene>
    <name evidence="1" type="ORF">SAMN02799615_00208</name>
</gene>
<dbReference type="Pfam" id="PF02917">
    <property type="entry name" value="Pertussis_S1"/>
    <property type="match status" value="1"/>
</dbReference>
<dbReference type="Proteomes" id="UP000199477">
    <property type="component" value="Unassembled WGS sequence"/>
</dbReference>
<organism evidence="1 2">
    <name type="scientific">Dyella marensis</name>
    <dbReference type="NCBI Taxonomy" id="500610"/>
    <lineage>
        <taxon>Bacteria</taxon>
        <taxon>Pseudomonadati</taxon>
        <taxon>Pseudomonadota</taxon>
        <taxon>Gammaproteobacteria</taxon>
        <taxon>Lysobacterales</taxon>
        <taxon>Rhodanobacteraceae</taxon>
        <taxon>Dyella</taxon>
    </lineage>
</organism>